<dbReference type="OrthoDB" id="7391824at2"/>
<evidence type="ECO:0000313" key="3">
    <source>
        <dbReference type="Proteomes" id="UP000315673"/>
    </source>
</evidence>
<keyword evidence="1" id="KW-0472">Membrane</keyword>
<dbReference type="KEGG" id="spai:FPZ24_03445"/>
<feature type="transmembrane region" description="Helical" evidence="1">
    <location>
        <begin position="51"/>
        <end position="71"/>
    </location>
</feature>
<dbReference type="RefSeq" id="WP_146569727.1">
    <property type="nucleotide sequence ID" value="NZ_CP042306.1"/>
</dbReference>
<dbReference type="EMBL" id="CP042306">
    <property type="protein sequence ID" value="QDZ06643.1"/>
    <property type="molecule type" value="Genomic_DNA"/>
</dbReference>
<keyword evidence="1" id="KW-0812">Transmembrane</keyword>
<feature type="transmembrane region" description="Helical" evidence="1">
    <location>
        <begin position="6"/>
        <end position="39"/>
    </location>
</feature>
<accession>A0A5B8LEZ2</accession>
<name>A0A5B8LEZ2_9SPHN</name>
<evidence type="ECO:0000313" key="2">
    <source>
        <dbReference type="EMBL" id="QDZ06643.1"/>
    </source>
</evidence>
<keyword evidence="1" id="KW-1133">Transmembrane helix</keyword>
<proteinExistence type="predicted"/>
<organism evidence="2 3">
    <name type="scientific">Sphingomonas panacisoli</name>
    <dbReference type="NCBI Taxonomy" id="1813879"/>
    <lineage>
        <taxon>Bacteria</taxon>
        <taxon>Pseudomonadati</taxon>
        <taxon>Pseudomonadota</taxon>
        <taxon>Alphaproteobacteria</taxon>
        <taxon>Sphingomonadales</taxon>
        <taxon>Sphingomonadaceae</taxon>
        <taxon>Sphingomonas</taxon>
    </lineage>
</organism>
<dbReference type="Proteomes" id="UP000315673">
    <property type="component" value="Chromosome"/>
</dbReference>
<evidence type="ECO:0000256" key="1">
    <source>
        <dbReference type="SAM" id="Phobius"/>
    </source>
</evidence>
<reference evidence="2 3" key="1">
    <citation type="submission" date="2019-07" db="EMBL/GenBank/DDBJ databases">
        <title>Full genome sequence of Sphingomonas sp. 4R-6-7(HKS19).</title>
        <authorList>
            <person name="Im W.-T."/>
        </authorList>
    </citation>
    <scope>NUCLEOTIDE SEQUENCE [LARGE SCALE GENOMIC DNA]</scope>
    <source>
        <strain evidence="2 3">HKS19</strain>
    </source>
</reference>
<gene>
    <name evidence="2" type="ORF">FPZ24_03445</name>
</gene>
<protein>
    <recommendedName>
        <fullName evidence="4">Major facilitator superfamily (MFS) profile domain-containing protein</fullName>
    </recommendedName>
</protein>
<evidence type="ECO:0008006" key="4">
    <source>
        <dbReference type="Google" id="ProtNLM"/>
    </source>
</evidence>
<sequence>MNIVSILIGLVLLVFVLVGLIPLLGWLNWIALLIGAVGVLIGALSRHKAGMIFNIVLLAIAILRLSLGGGIL</sequence>
<keyword evidence="3" id="KW-1185">Reference proteome</keyword>
<dbReference type="AlphaFoldDB" id="A0A5B8LEZ2"/>